<evidence type="ECO:0000256" key="8">
    <source>
        <dbReference type="ARBA" id="ARBA00022827"/>
    </source>
</evidence>
<name>A0A2S1RCW7_9ACTN</name>
<dbReference type="EMBL" id="CP015450">
    <property type="protein sequence ID" value="AWH94115.1"/>
    <property type="molecule type" value="Genomic_DNA"/>
</dbReference>
<dbReference type="InterPro" id="IPR014729">
    <property type="entry name" value="Rossmann-like_a/b/a_fold"/>
</dbReference>
<dbReference type="EC" id="2.7.7.2" evidence="2"/>
<dbReference type="GO" id="GO:0003919">
    <property type="term" value="F:FMN adenylyltransferase activity"/>
    <property type="evidence" value="ECO:0007669"/>
    <property type="project" value="UniProtKB-EC"/>
</dbReference>
<evidence type="ECO:0000259" key="11">
    <source>
        <dbReference type="Pfam" id="PF06574"/>
    </source>
</evidence>
<evidence type="ECO:0000256" key="6">
    <source>
        <dbReference type="ARBA" id="ARBA00022695"/>
    </source>
</evidence>
<keyword evidence="4" id="KW-0288">FMN</keyword>
<keyword evidence="3" id="KW-0285">Flavoprotein</keyword>
<gene>
    <name evidence="12" type="ORF">A6035_17340</name>
</gene>
<evidence type="ECO:0000256" key="10">
    <source>
        <dbReference type="ARBA" id="ARBA00049494"/>
    </source>
</evidence>
<evidence type="ECO:0000256" key="5">
    <source>
        <dbReference type="ARBA" id="ARBA00022679"/>
    </source>
</evidence>
<dbReference type="GO" id="GO:0005524">
    <property type="term" value="F:ATP binding"/>
    <property type="evidence" value="ECO:0007669"/>
    <property type="project" value="UniProtKB-KW"/>
</dbReference>
<sequence>MISGCDTVVTFDRHPRGMLAEAPPRLATTQLMRERLAALAVREIVLLEFDSNMRQMPPDAFASQILARRLQADSVRVGSNFRFGKDGAGRPRDLGGHGFAVEVQPLVEQGGTPISSSTIRSLVSAGEVERARQMLGCPHEVALISPANPALDAGIRLVEDGHAAPATGRYNCLVATAVGGWVPRQVSFAGGVAEIAGFADGPPLPDHALAVQLLECID</sequence>
<reference evidence="12 13" key="1">
    <citation type="submission" date="2016-04" db="EMBL/GenBank/DDBJ databases">
        <title>Complete genome sequence of Dietzia lutea YIM 80766T, a strain isolated from desert soil in Egypt.</title>
        <authorList>
            <person name="Zhao J."/>
            <person name="Hu B."/>
            <person name="Geng S."/>
            <person name="Nie Y."/>
            <person name="Tang Y."/>
        </authorList>
    </citation>
    <scope>NUCLEOTIDE SEQUENCE [LARGE SCALE GENOMIC DNA]</scope>
    <source>
        <strain evidence="12 13">YIM 80766</strain>
        <plasmid evidence="12 13">unnamed1</plasmid>
    </source>
</reference>
<keyword evidence="6" id="KW-0548">Nucleotidyltransferase</keyword>
<keyword evidence="5" id="KW-0808">Transferase</keyword>
<dbReference type="UniPathway" id="UPA00277">
    <property type="reaction ID" value="UER00407"/>
</dbReference>
<proteinExistence type="predicted"/>
<accession>A0A2S1RCW7</accession>
<protein>
    <recommendedName>
        <fullName evidence="2">FAD synthase</fullName>
        <ecNumber evidence="2">2.7.7.2</ecNumber>
    </recommendedName>
</protein>
<dbReference type="Proteomes" id="UP000244928">
    <property type="component" value="Plasmid unnamed1"/>
</dbReference>
<dbReference type="Gene3D" id="3.40.50.620">
    <property type="entry name" value="HUPs"/>
    <property type="match status" value="1"/>
</dbReference>
<dbReference type="KEGG" id="dlu:A6035_17340"/>
<keyword evidence="13" id="KW-1185">Reference proteome</keyword>
<dbReference type="Pfam" id="PF06574">
    <property type="entry name" value="FAD_syn"/>
    <property type="match status" value="1"/>
</dbReference>
<comment type="pathway">
    <text evidence="1">Cofactor biosynthesis; FAD biosynthesis; FAD from FMN: step 1/1.</text>
</comment>
<evidence type="ECO:0000313" key="12">
    <source>
        <dbReference type="EMBL" id="AWH94115.1"/>
    </source>
</evidence>
<keyword evidence="7" id="KW-0547">Nucleotide-binding</keyword>
<evidence type="ECO:0000256" key="2">
    <source>
        <dbReference type="ARBA" id="ARBA00012393"/>
    </source>
</evidence>
<dbReference type="GO" id="GO:0009231">
    <property type="term" value="P:riboflavin biosynthetic process"/>
    <property type="evidence" value="ECO:0007669"/>
    <property type="project" value="InterPro"/>
</dbReference>
<keyword evidence="9" id="KW-0067">ATP-binding</keyword>
<feature type="domain" description="FAD synthetase" evidence="11">
    <location>
        <begin position="7"/>
        <end position="117"/>
    </location>
</feature>
<comment type="catalytic activity">
    <reaction evidence="10">
        <text>FMN + ATP + H(+) = FAD + diphosphate</text>
        <dbReference type="Rhea" id="RHEA:17237"/>
        <dbReference type="ChEBI" id="CHEBI:15378"/>
        <dbReference type="ChEBI" id="CHEBI:30616"/>
        <dbReference type="ChEBI" id="CHEBI:33019"/>
        <dbReference type="ChEBI" id="CHEBI:57692"/>
        <dbReference type="ChEBI" id="CHEBI:58210"/>
        <dbReference type="EC" id="2.7.7.2"/>
    </reaction>
</comment>
<evidence type="ECO:0000256" key="7">
    <source>
        <dbReference type="ARBA" id="ARBA00022741"/>
    </source>
</evidence>
<evidence type="ECO:0000256" key="1">
    <source>
        <dbReference type="ARBA" id="ARBA00004726"/>
    </source>
</evidence>
<dbReference type="GO" id="GO:0006747">
    <property type="term" value="P:FAD biosynthetic process"/>
    <property type="evidence" value="ECO:0007669"/>
    <property type="project" value="UniProtKB-UniPathway"/>
</dbReference>
<evidence type="ECO:0000313" key="13">
    <source>
        <dbReference type="Proteomes" id="UP000244928"/>
    </source>
</evidence>
<organism evidence="12 13">
    <name type="scientific">Dietzia lutea</name>
    <dbReference type="NCBI Taxonomy" id="546160"/>
    <lineage>
        <taxon>Bacteria</taxon>
        <taxon>Bacillati</taxon>
        <taxon>Actinomycetota</taxon>
        <taxon>Actinomycetes</taxon>
        <taxon>Mycobacteriales</taxon>
        <taxon>Dietziaceae</taxon>
        <taxon>Dietzia</taxon>
    </lineage>
</organism>
<geneLocation type="plasmid" evidence="12 13">
    <name>unnamed1</name>
</geneLocation>
<dbReference type="InterPro" id="IPR015864">
    <property type="entry name" value="FAD_synthase"/>
</dbReference>
<evidence type="ECO:0000256" key="4">
    <source>
        <dbReference type="ARBA" id="ARBA00022643"/>
    </source>
</evidence>
<keyword evidence="12" id="KW-0614">Plasmid</keyword>
<evidence type="ECO:0000256" key="3">
    <source>
        <dbReference type="ARBA" id="ARBA00022630"/>
    </source>
</evidence>
<keyword evidence="8" id="KW-0274">FAD</keyword>
<dbReference type="AlphaFoldDB" id="A0A2S1RCW7"/>
<evidence type="ECO:0000256" key="9">
    <source>
        <dbReference type="ARBA" id="ARBA00022840"/>
    </source>
</evidence>
<dbReference type="SUPFAM" id="SSF52374">
    <property type="entry name" value="Nucleotidylyl transferase"/>
    <property type="match status" value="1"/>
</dbReference>